<dbReference type="Proteomes" id="UP000326268">
    <property type="component" value="Unassembled WGS sequence"/>
</dbReference>
<proteinExistence type="predicted"/>
<reference evidence="2 3" key="1">
    <citation type="submission" date="2019-04" db="EMBL/GenBank/DDBJ databases">
        <title>Friends and foes A comparative genomics studyof 23 Aspergillus species from section Flavi.</title>
        <authorList>
            <consortium name="DOE Joint Genome Institute"/>
            <person name="Kjaerbolling I."/>
            <person name="Vesth T."/>
            <person name="Frisvad J.C."/>
            <person name="Nybo J.L."/>
            <person name="Theobald S."/>
            <person name="Kildgaard S."/>
            <person name="Isbrandt T."/>
            <person name="Kuo A."/>
            <person name="Sato A."/>
            <person name="Lyhne E.K."/>
            <person name="Kogle M.E."/>
            <person name="Wiebenga A."/>
            <person name="Kun R.S."/>
            <person name="Lubbers R.J."/>
            <person name="Makela M.R."/>
            <person name="Barry K."/>
            <person name="Chovatia M."/>
            <person name="Clum A."/>
            <person name="Daum C."/>
            <person name="Haridas S."/>
            <person name="He G."/>
            <person name="LaButti K."/>
            <person name="Lipzen A."/>
            <person name="Mondo S."/>
            <person name="Riley R."/>
            <person name="Salamov A."/>
            <person name="Simmons B.A."/>
            <person name="Magnuson J.K."/>
            <person name="Henrissat B."/>
            <person name="Mortensen U.H."/>
            <person name="Larsen T.O."/>
            <person name="Devries R.P."/>
            <person name="Grigoriev I.V."/>
            <person name="Machida M."/>
            <person name="Baker S.E."/>
            <person name="Andersen M.R."/>
        </authorList>
    </citation>
    <scope>NUCLEOTIDE SEQUENCE [LARGE SCALE GENOMIC DNA]</scope>
    <source>
        <strain evidence="2 3">CBS 763.97</strain>
    </source>
</reference>
<dbReference type="AlphaFoldDB" id="A0A5N7A275"/>
<dbReference type="GeneID" id="43660609"/>
<feature type="region of interest" description="Disordered" evidence="1">
    <location>
        <begin position="63"/>
        <end position="84"/>
    </location>
</feature>
<name>A0A5N7A275_9EURO</name>
<feature type="compositionally biased region" description="Polar residues" evidence="1">
    <location>
        <begin position="75"/>
        <end position="84"/>
    </location>
</feature>
<sequence>MSGARCGDFRDPGPICRTAHSEETSPLVRKALRQRTPLDRGLISKVKRKLQFAVGPSSKKRFLASKKAVRRKSSATRTTNWWNM</sequence>
<feature type="region of interest" description="Disordered" evidence="1">
    <location>
        <begin position="1"/>
        <end position="23"/>
    </location>
</feature>
<dbReference type="EMBL" id="ML737663">
    <property type="protein sequence ID" value="KAE8363932.1"/>
    <property type="molecule type" value="Genomic_DNA"/>
</dbReference>
<organism evidence="2 3">
    <name type="scientific">Aspergillus caelatus</name>
    <dbReference type="NCBI Taxonomy" id="61420"/>
    <lineage>
        <taxon>Eukaryota</taxon>
        <taxon>Fungi</taxon>
        <taxon>Dikarya</taxon>
        <taxon>Ascomycota</taxon>
        <taxon>Pezizomycotina</taxon>
        <taxon>Eurotiomycetes</taxon>
        <taxon>Eurotiomycetidae</taxon>
        <taxon>Eurotiales</taxon>
        <taxon>Aspergillaceae</taxon>
        <taxon>Aspergillus</taxon>
        <taxon>Aspergillus subgen. Circumdati</taxon>
    </lineage>
</organism>
<gene>
    <name evidence="2" type="ORF">BDV27DRAFT_2650</name>
</gene>
<evidence type="ECO:0000313" key="3">
    <source>
        <dbReference type="Proteomes" id="UP000326268"/>
    </source>
</evidence>
<dbReference type="OrthoDB" id="4482684at2759"/>
<feature type="compositionally biased region" description="Basic residues" evidence="1">
    <location>
        <begin position="63"/>
        <end position="74"/>
    </location>
</feature>
<evidence type="ECO:0000313" key="2">
    <source>
        <dbReference type="EMBL" id="KAE8363932.1"/>
    </source>
</evidence>
<dbReference type="RefSeq" id="XP_031927013.1">
    <property type="nucleotide sequence ID" value="XM_032076163.1"/>
</dbReference>
<evidence type="ECO:0000256" key="1">
    <source>
        <dbReference type="SAM" id="MobiDB-lite"/>
    </source>
</evidence>
<accession>A0A5N7A275</accession>
<protein>
    <submittedName>
        <fullName evidence="2">Uncharacterized protein</fullName>
    </submittedName>
</protein>
<keyword evidence="3" id="KW-1185">Reference proteome</keyword>